<dbReference type="SUPFAM" id="SSF48019">
    <property type="entry name" value="post-AAA+ oligomerization domain-like"/>
    <property type="match status" value="1"/>
</dbReference>
<keyword evidence="3" id="KW-0547">Nucleotide-binding</keyword>
<dbReference type="GO" id="GO:0005634">
    <property type="term" value="C:nucleus"/>
    <property type="evidence" value="ECO:0007669"/>
    <property type="project" value="TreeGrafter"/>
</dbReference>
<dbReference type="STRING" id="4829.A0A168T4A8"/>
<dbReference type="FunCoup" id="A0A168T4A8">
    <property type="interactions" value="892"/>
</dbReference>
<dbReference type="Gene3D" id="1.10.8.60">
    <property type="match status" value="1"/>
</dbReference>
<evidence type="ECO:0000256" key="2">
    <source>
        <dbReference type="ARBA" id="ARBA00022705"/>
    </source>
</evidence>
<dbReference type="SUPFAM" id="SSF52540">
    <property type="entry name" value="P-loop containing nucleoside triphosphate hydrolases"/>
    <property type="match status" value="1"/>
</dbReference>
<dbReference type="Proteomes" id="UP000078561">
    <property type="component" value="Unassembled WGS sequence"/>
</dbReference>
<dbReference type="GO" id="GO:0003677">
    <property type="term" value="F:DNA binding"/>
    <property type="evidence" value="ECO:0007669"/>
    <property type="project" value="InterPro"/>
</dbReference>
<dbReference type="InterPro" id="IPR051314">
    <property type="entry name" value="AAA_ATPase_RarA/MGS1/WRNIP1"/>
</dbReference>
<dbReference type="Gene3D" id="1.20.272.10">
    <property type="match status" value="1"/>
</dbReference>
<organism evidence="7">
    <name type="scientific">Absidia glauca</name>
    <name type="common">Pin mould</name>
    <dbReference type="NCBI Taxonomy" id="4829"/>
    <lineage>
        <taxon>Eukaryota</taxon>
        <taxon>Fungi</taxon>
        <taxon>Fungi incertae sedis</taxon>
        <taxon>Mucoromycota</taxon>
        <taxon>Mucoromycotina</taxon>
        <taxon>Mucoromycetes</taxon>
        <taxon>Mucorales</taxon>
        <taxon>Cunninghamellaceae</taxon>
        <taxon>Absidia</taxon>
    </lineage>
</organism>
<dbReference type="PANTHER" id="PTHR13779">
    <property type="entry name" value="WERNER HELICASE-INTERACTING PROTEIN 1 FAMILY MEMBER"/>
    <property type="match status" value="1"/>
</dbReference>
<dbReference type="SMART" id="SM00382">
    <property type="entry name" value="AAA"/>
    <property type="match status" value="1"/>
</dbReference>
<gene>
    <name evidence="7" type="primary">ABSGL_15118.1 scaffold 15162</name>
</gene>
<feature type="compositionally biased region" description="Polar residues" evidence="5">
    <location>
        <begin position="7"/>
        <end position="17"/>
    </location>
</feature>
<dbReference type="OrthoDB" id="10265467at2759"/>
<accession>A0A168T4A8</accession>
<dbReference type="InParanoid" id="A0A168T4A8"/>
<protein>
    <recommendedName>
        <fullName evidence="6">AAA+ ATPase domain-containing protein</fullName>
    </recommendedName>
</protein>
<feature type="region of interest" description="Disordered" evidence="5">
    <location>
        <begin position="1"/>
        <end position="95"/>
    </location>
</feature>
<keyword evidence="2" id="KW-0235">DNA replication</keyword>
<evidence type="ECO:0000259" key="6">
    <source>
        <dbReference type="SMART" id="SM00382"/>
    </source>
</evidence>
<evidence type="ECO:0000313" key="7">
    <source>
        <dbReference type="EMBL" id="SAM09442.1"/>
    </source>
</evidence>
<dbReference type="GO" id="GO:0006271">
    <property type="term" value="P:DNA strand elongation involved in DNA replication"/>
    <property type="evidence" value="ECO:0007669"/>
    <property type="project" value="UniProtKB-ARBA"/>
</dbReference>
<dbReference type="EMBL" id="LT555008">
    <property type="protein sequence ID" value="SAM09442.1"/>
    <property type="molecule type" value="Genomic_DNA"/>
</dbReference>
<dbReference type="AlphaFoldDB" id="A0A168T4A8"/>
<evidence type="ECO:0000256" key="4">
    <source>
        <dbReference type="ARBA" id="ARBA00022840"/>
    </source>
</evidence>
<dbReference type="GO" id="GO:0017116">
    <property type="term" value="F:single-stranded DNA helicase activity"/>
    <property type="evidence" value="ECO:0007669"/>
    <property type="project" value="TreeGrafter"/>
</dbReference>
<sequence>MAPLFNNPKTQKVQEQFSPDPSPSSSLDPQKPTKVAPLFRSQAPPLVTTPSKPSSSQQQVSSSQRPKHPLPVDNNTTSVSSSKRQRRDVTSASMPLAARVRPTSLDDFVGQEELIGKGGVLRILIEADRIPSMILWGGPGCGKTTLARIISKTTKSRFVELSATSHGAADVKKAFDEAKGHLSLSGQRTIVFIDEIHRFTKVQQDLFLPYVEQGQIRLIGATTENPSFKVNAALLSRCRVFVLKQLSTDEIVFILTRALQRWRSQMDDLPQHQEQQIRDYDTPAGNADVENNPNVKPACDSEKEAISFLANYSDGDARNALNTLEIALSTLESKTSTLKVETIKGAFQKSHLLYDRNGEEHYNIISALHKSVRGSDPDAGLYWLGRMMEAGEDPLYIARRLVRMASEDIGLADNAALPLAVAAYTSVEKLGRPECDTALAQTVVYLAETKKSVRVYKAYGKVKQVIKSEPSHPVPLHIRNAPTRLMKDIGYGDGYKYNPDFDGPVDQTYLPDALIGRQFLEDD</sequence>
<evidence type="ECO:0000256" key="3">
    <source>
        <dbReference type="ARBA" id="ARBA00022741"/>
    </source>
</evidence>
<dbReference type="GO" id="GO:0005524">
    <property type="term" value="F:ATP binding"/>
    <property type="evidence" value="ECO:0007669"/>
    <property type="project" value="UniProtKB-KW"/>
</dbReference>
<comment type="similarity">
    <text evidence="1">Belongs to the AAA ATPase family. RarA/MGS1/WRNIP1 subfamily.</text>
</comment>
<feature type="compositionally biased region" description="Polar residues" evidence="5">
    <location>
        <begin position="73"/>
        <end position="82"/>
    </location>
</feature>
<dbReference type="GO" id="GO:0000731">
    <property type="term" value="P:DNA synthesis involved in DNA repair"/>
    <property type="evidence" value="ECO:0007669"/>
    <property type="project" value="TreeGrafter"/>
</dbReference>
<feature type="domain" description="AAA+ ATPase" evidence="6">
    <location>
        <begin position="129"/>
        <end position="246"/>
    </location>
</feature>
<dbReference type="GO" id="GO:0008047">
    <property type="term" value="F:enzyme activator activity"/>
    <property type="evidence" value="ECO:0007669"/>
    <property type="project" value="TreeGrafter"/>
</dbReference>
<dbReference type="CDD" id="cd18139">
    <property type="entry name" value="HLD_clamp_RarA"/>
    <property type="match status" value="1"/>
</dbReference>
<dbReference type="Gene3D" id="3.40.50.300">
    <property type="entry name" value="P-loop containing nucleotide triphosphate hydrolases"/>
    <property type="match status" value="1"/>
</dbReference>
<evidence type="ECO:0000256" key="5">
    <source>
        <dbReference type="SAM" id="MobiDB-lite"/>
    </source>
</evidence>
<dbReference type="Gene3D" id="1.10.3710.10">
    <property type="entry name" value="DNA polymerase III clamp loader subunits, C-terminal domain"/>
    <property type="match status" value="1"/>
</dbReference>
<dbReference type="InterPro" id="IPR003593">
    <property type="entry name" value="AAA+_ATPase"/>
</dbReference>
<dbReference type="Pfam" id="PF00004">
    <property type="entry name" value="AAA"/>
    <property type="match status" value="1"/>
</dbReference>
<proteinExistence type="inferred from homology"/>
<dbReference type="InterPro" id="IPR003959">
    <property type="entry name" value="ATPase_AAA_core"/>
</dbReference>
<dbReference type="FunFam" id="3.40.50.300:FF:000137">
    <property type="entry name" value="Replication-associated recombination protein A"/>
    <property type="match status" value="1"/>
</dbReference>
<dbReference type="FunFam" id="1.20.272.10:FF:000001">
    <property type="entry name" value="Putative AAA family ATPase"/>
    <property type="match status" value="1"/>
</dbReference>
<reference evidence="7" key="1">
    <citation type="submission" date="2016-04" db="EMBL/GenBank/DDBJ databases">
        <authorList>
            <person name="Evans L.H."/>
            <person name="Alamgir A."/>
            <person name="Owens N."/>
            <person name="Weber N.D."/>
            <person name="Virtaneva K."/>
            <person name="Barbian K."/>
            <person name="Babar A."/>
            <person name="Rosenke K."/>
        </authorList>
    </citation>
    <scope>NUCLEOTIDE SEQUENCE [LARGE SCALE GENOMIC DNA]</scope>
    <source>
        <strain evidence="7">CBS 101.48</strain>
    </source>
</reference>
<dbReference type="CDD" id="cd00009">
    <property type="entry name" value="AAA"/>
    <property type="match status" value="1"/>
</dbReference>
<keyword evidence="8" id="KW-1185">Reference proteome</keyword>
<keyword evidence="4" id="KW-0067">ATP-binding</keyword>
<dbReference type="InterPro" id="IPR008921">
    <property type="entry name" value="DNA_pol3_clamp-load_cplx_C"/>
</dbReference>
<dbReference type="InterPro" id="IPR027417">
    <property type="entry name" value="P-loop_NTPase"/>
</dbReference>
<dbReference type="Pfam" id="PF16193">
    <property type="entry name" value="AAA_assoc_2"/>
    <property type="match status" value="1"/>
</dbReference>
<dbReference type="GO" id="GO:0016887">
    <property type="term" value="F:ATP hydrolysis activity"/>
    <property type="evidence" value="ECO:0007669"/>
    <property type="project" value="InterPro"/>
</dbReference>
<feature type="compositionally biased region" description="Low complexity" evidence="5">
    <location>
        <begin position="54"/>
        <end position="64"/>
    </location>
</feature>
<dbReference type="InterPro" id="IPR021886">
    <property type="entry name" value="MgsA_C"/>
</dbReference>
<dbReference type="InterPro" id="IPR032423">
    <property type="entry name" value="AAA_assoc_2"/>
</dbReference>
<evidence type="ECO:0000313" key="8">
    <source>
        <dbReference type="Proteomes" id="UP000078561"/>
    </source>
</evidence>
<dbReference type="Pfam" id="PF12002">
    <property type="entry name" value="MgsA_C"/>
    <property type="match status" value="1"/>
</dbReference>
<dbReference type="PANTHER" id="PTHR13779:SF7">
    <property type="entry name" value="ATPASE WRNIP1"/>
    <property type="match status" value="1"/>
</dbReference>
<evidence type="ECO:0000256" key="1">
    <source>
        <dbReference type="ARBA" id="ARBA00008959"/>
    </source>
</evidence>
<name>A0A168T4A8_ABSGL</name>
<dbReference type="OMA" id="RIILSQC"/>